<evidence type="ECO:0000256" key="1">
    <source>
        <dbReference type="ARBA" id="ARBA00004141"/>
    </source>
</evidence>
<dbReference type="InterPro" id="IPR006028">
    <property type="entry name" value="GABAA/Glycine_rcpt"/>
</dbReference>
<comment type="similarity">
    <text evidence="11">Belongs to the ligand-gated ion channel (TC 1.A.9) family.</text>
</comment>
<dbReference type="PRINTS" id="PR00252">
    <property type="entry name" value="NRIONCHANNEL"/>
</dbReference>
<proteinExistence type="inferred from homology"/>
<accession>A0AAV2S845</accession>
<dbReference type="SUPFAM" id="SSF63712">
    <property type="entry name" value="Nicotinic receptor ligand binding domain-like"/>
    <property type="match status" value="1"/>
</dbReference>
<name>A0AAV2S845_MEGNR</name>
<evidence type="ECO:0000313" key="14">
    <source>
        <dbReference type="Proteomes" id="UP001497623"/>
    </source>
</evidence>
<sequence length="222" mass="25720">VLLEVFFRVSWIDDRLILPERLTDPNSTSSSMPMHLSALQSIWVPDPYIERTRDIHKLRIMQDFAGLWISKDKSIFLSTMLQIRLGCTMNFALFPFDVQKCIFLVSSYIYQENDVKFGWLRGRISVDREVKHLLANYEFSLRVSNETLCECYKCIPPQLPCVKASLVFARKYYVYILTTYLPSFLFVAVGYASFFWPPEIIPGRTVLAITALLTIVSMYAAI</sequence>
<evidence type="ECO:0000256" key="6">
    <source>
        <dbReference type="ARBA" id="ARBA00022729"/>
    </source>
</evidence>
<keyword evidence="4" id="KW-1003">Cell membrane</keyword>
<evidence type="ECO:0000256" key="5">
    <source>
        <dbReference type="ARBA" id="ARBA00022692"/>
    </source>
</evidence>
<keyword evidence="5 11" id="KW-0812">Transmembrane</keyword>
<dbReference type="Proteomes" id="UP001497623">
    <property type="component" value="Unassembled WGS sequence"/>
</dbReference>
<dbReference type="InterPro" id="IPR006202">
    <property type="entry name" value="Neur_chan_lig-bd"/>
</dbReference>
<dbReference type="GO" id="GO:0004888">
    <property type="term" value="F:transmembrane signaling receptor activity"/>
    <property type="evidence" value="ECO:0007669"/>
    <property type="project" value="InterPro"/>
</dbReference>
<dbReference type="Pfam" id="PF02931">
    <property type="entry name" value="Neur_chan_LBD"/>
    <property type="match status" value="1"/>
</dbReference>
<dbReference type="Gene3D" id="2.70.170.10">
    <property type="entry name" value="Neurotransmitter-gated ion-channel ligand-binding domain"/>
    <property type="match status" value="1"/>
</dbReference>
<evidence type="ECO:0000256" key="2">
    <source>
        <dbReference type="ARBA" id="ARBA00004236"/>
    </source>
</evidence>
<evidence type="ECO:0000256" key="4">
    <source>
        <dbReference type="ARBA" id="ARBA00022475"/>
    </source>
</evidence>
<evidence type="ECO:0000256" key="10">
    <source>
        <dbReference type="ARBA" id="ARBA00023303"/>
    </source>
</evidence>
<feature type="non-terminal residue" evidence="13">
    <location>
        <position position="222"/>
    </location>
</feature>
<dbReference type="PROSITE" id="PS00236">
    <property type="entry name" value="NEUROTR_ION_CHANNEL"/>
    <property type="match status" value="1"/>
</dbReference>
<keyword evidence="6" id="KW-0732">Signal</keyword>
<dbReference type="EMBL" id="CAXKWB010046365">
    <property type="protein sequence ID" value="CAL4163605.1"/>
    <property type="molecule type" value="Genomic_DNA"/>
</dbReference>
<keyword evidence="14" id="KW-1185">Reference proteome</keyword>
<organism evidence="13 14">
    <name type="scientific">Meganyctiphanes norvegica</name>
    <name type="common">Northern krill</name>
    <name type="synonym">Thysanopoda norvegica</name>
    <dbReference type="NCBI Taxonomy" id="48144"/>
    <lineage>
        <taxon>Eukaryota</taxon>
        <taxon>Metazoa</taxon>
        <taxon>Ecdysozoa</taxon>
        <taxon>Arthropoda</taxon>
        <taxon>Crustacea</taxon>
        <taxon>Multicrustacea</taxon>
        <taxon>Malacostraca</taxon>
        <taxon>Eumalacostraca</taxon>
        <taxon>Eucarida</taxon>
        <taxon>Euphausiacea</taxon>
        <taxon>Euphausiidae</taxon>
        <taxon>Meganyctiphanes</taxon>
    </lineage>
</organism>
<dbReference type="InterPro" id="IPR018000">
    <property type="entry name" value="Neurotransmitter_ion_chnl_CS"/>
</dbReference>
<dbReference type="InterPro" id="IPR038050">
    <property type="entry name" value="Neuro_actylchol_rec"/>
</dbReference>
<reference evidence="13 14" key="1">
    <citation type="submission" date="2024-05" db="EMBL/GenBank/DDBJ databases">
        <authorList>
            <person name="Wallberg A."/>
        </authorList>
    </citation>
    <scope>NUCLEOTIDE SEQUENCE [LARGE SCALE GENOMIC DNA]</scope>
</reference>
<evidence type="ECO:0000313" key="13">
    <source>
        <dbReference type="EMBL" id="CAL4163605.1"/>
    </source>
</evidence>
<evidence type="ECO:0000256" key="3">
    <source>
        <dbReference type="ARBA" id="ARBA00022448"/>
    </source>
</evidence>
<evidence type="ECO:0000259" key="12">
    <source>
        <dbReference type="Pfam" id="PF02931"/>
    </source>
</evidence>
<evidence type="ECO:0000256" key="8">
    <source>
        <dbReference type="ARBA" id="ARBA00023065"/>
    </source>
</evidence>
<feature type="transmembrane region" description="Helical" evidence="11">
    <location>
        <begin position="172"/>
        <end position="194"/>
    </location>
</feature>
<gene>
    <name evidence="13" type="ORF">MNOR_LOCUS33028</name>
</gene>
<dbReference type="GO" id="GO:0005886">
    <property type="term" value="C:plasma membrane"/>
    <property type="evidence" value="ECO:0007669"/>
    <property type="project" value="UniProtKB-SubCell"/>
</dbReference>
<keyword evidence="9 11" id="KW-0472">Membrane</keyword>
<evidence type="ECO:0000256" key="7">
    <source>
        <dbReference type="ARBA" id="ARBA00022989"/>
    </source>
</evidence>
<feature type="domain" description="Neurotransmitter-gated ion-channel ligand-binding" evidence="12">
    <location>
        <begin position="3"/>
        <end position="171"/>
    </location>
</feature>
<dbReference type="GO" id="GO:0005230">
    <property type="term" value="F:extracellular ligand-gated monoatomic ion channel activity"/>
    <property type="evidence" value="ECO:0007669"/>
    <property type="project" value="InterPro"/>
</dbReference>
<comment type="subcellular location">
    <subcellularLocation>
        <location evidence="2">Cell membrane</location>
    </subcellularLocation>
    <subcellularLocation>
        <location evidence="1">Membrane</location>
        <topology evidence="1">Multi-pass membrane protein</topology>
    </subcellularLocation>
</comment>
<dbReference type="InterPro" id="IPR036719">
    <property type="entry name" value="Neuro-gated_channel_TM_sf"/>
</dbReference>
<protein>
    <recommendedName>
        <fullName evidence="12">Neurotransmitter-gated ion-channel ligand-binding domain-containing protein</fullName>
    </recommendedName>
</protein>
<dbReference type="AlphaFoldDB" id="A0AAV2S845"/>
<dbReference type="PRINTS" id="PR00253">
    <property type="entry name" value="GABAARECEPTR"/>
</dbReference>
<comment type="caution">
    <text evidence="11">Lacks conserved residue(s) required for the propagation of feature annotation.</text>
</comment>
<dbReference type="Gene3D" id="1.20.58.390">
    <property type="entry name" value="Neurotransmitter-gated ion-channel transmembrane domain"/>
    <property type="match status" value="1"/>
</dbReference>
<dbReference type="PANTHER" id="PTHR18945">
    <property type="entry name" value="NEUROTRANSMITTER GATED ION CHANNEL"/>
    <property type="match status" value="1"/>
</dbReference>
<evidence type="ECO:0000256" key="9">
    <source>
        <dbReference type="ARBA" id="ARBA00023136"/>
    </source>
</evidence>
<keyword evidence="10 11" id="KW-0407">Ion channel</keyword>
<keyword evidence="8 11" id="KW-0406">Ion transport</keyword>
<keyword evidence="3 11" id="KW-0813">Transport</keyword>
<comment type="caution">
    <text evidence="13">The sequence shown here is derived from an EMBL/GenBank/DDBJ whole genome shotgun (WGS) entry which is preliminary data.</text>
</comment>
<keyword evidence="7 11" id="KW-1133">Transmembrane helix</keyword>
<feature type="transmembrane region" description="Helical" evidence="11">
    <location>
        <begin position="200"/>
        <end position="221"/>
    </location>
</feature>
<dbReference type="SUPFAM" id="SSF90112">
    <property type="entry name" value="Neurotransmitter-gated ion-channel transmembrane pore"/>
    <property type="match status" value="1"/>
</dbReference>
<evidence type="ECO:0000256" key="11">
    <source>
        <dbReference type="RuleBase" id="RU000687"/>
    </source>
</evidence>
<dbReference type="InterPro" id="IPR006201">
    <property type="entry name" value="Neur_channel"/>
</dbReference>
<feature type="non-terminal residue" evidence="13">
    <location>
        <position position="1"/>
    </location>
</feature>
<dbReference type="InterPro" id="IPR036734">
    <property type="entry name" value="Neur_chan_lig-bd_sf"/>
</dbReference>